<keyword evidence="4" id="KW-1185">Reference proteome</keyword>
<dbReference type="SUPFAM" id="SSF101874">
    <property type="entry name" value="YceI-like"/>
    <property type="match status" value="1"/>
</dbReference>
<feature type="signal peptide" evidence="1">
    <location>
        <begin position="1"/>
        <end position="23"/>
    </location>
</feature>
<feature type="domain" description="Lipid/polyisoprenoid-binding YceI-like" evidence="2">
    <location>
        <begin position="43"/>
        <end position="214"/>
    </location>
</feature>
<feature type="chain" id="PRO_5017999873" evidence="1">
    <location>
        <begin position="24"/>
        <end position="225"/>
    </location>
</feature>
<dbReference type="RefSeq" id="WP_124874979.1">
    <property type="nucleotide sequence ID" value="NZ_RQJO01000008.1"/>
</dbReference>
<evidence type="ECO:0000259" key="2">
    <source>
        <dbReference type="SMART" id="SM00867"/>
    </source>
</evidence>
<dbReference type="SMART" id="SM00867">
    <property type="entry name" value="YceI"/>
    <property type="match status" value="1"/>
</dbReference>
<dbReference type="AlphaFoldDB" id="A0A3P1BTG5"/>
<dbReference type="Pfam" id="PF04264">
    <property type="entry name" value="YceI"/>
    <property type="match status" value="1"/>
</dbReference>
<evidence type="ECO:0000256" key="1">
    <source>
        <dbReference type="SAM" id="SignalP"/>
    </source>
</evidence>
<name>A0A3P1BTG5_9BACT</name>
<keyword evidence="1" id="KW-0732">Signal</keyword>
<proteinExistence type="predicted"/>
<accession>A0A3P1BTG5</accession>
<dbReference type="OrthoDB" id="951410at2"/>
<comment type="caution">
    <text evidence="3">The sequence shown here is derived from an EMBL/GenBank/DDBJ whole genome shotgun (WGS) entry which is preliminary data.</text>
</comment>
<dbReference type="EMBL" id="RQJO01000008">
    <property type="protein sequence ID" value="RRB04347.1"/>
    <property type="molecule type" value="Genomic_DNA"/>
</dbReference>
<evidence type="ECO:0000313" key="3">
    <source>
        <dbReference type="EMBL" id="RRB04347.1"/>
    </source>
</evidence>
<organism evidence="3 4">
    <name type="scientific">Larkinella rosea</name>
    <dbReference type="NCBI Taxonomy" id="2025312"/>
    <lineage>
        <taxon>Bacteria</taxon>
        <taxon>Pseudomonadati</taxon>
        <taxon>Bacteroidota</taxon>
        <taxon>Cytophagia</taxon>
        <taxon>Cytophagales</taxon>
        <taxon>Spirosomataceae</taxon>
        <taxon>Larkinella</taxon>
    </lineage>
</organism>
<dbReference type="PANTHER" id="PTHR34406">
    <property type="entry name" value="PROTEIN YCEI"/>
    <property type="match status" value="1"/>
</dbReference>
<dbReference type="PANTHER" id="PTHR34406:SF1">
    <property type="entry name" value="PROTEIN YCEI"/>
    <property type="match status" value="1"/>
</dbReference>
<reference evidence="3 4" key="1">
    <citation type="submission" date="2018-11" db="EMBL/GenBank/DDBJ databases">
        <authorList>
            <person name="Zhou Z."/>
            <person name="Wang G."/>
        </authorList>
    </citation>
    <scope>NUCLEOTIDE SEQUENCE [LARGE SCALE GENOMIC DNA]</scope>
    <source>
        <strain evidence="3 4">KCTC52004</strain>
    </source>
</reference>
<gene>
    <name evidence="3" type="ORF">EHT25_12645</name>
</gene>
<evidence type="ECO:0000313" key="4">
    <source>
        <dbReference type="Proteomes" id="UP000271925"/>
    </source>
</evidence>
<dbReference type="Proteomes" id="UP000271925">
    <property type="component" value="Unassembled WGS sequence"/>
</dbReference>
<protein>
    <submittedName>
        <fullName evidence="3">YceI family protein</fullName>
    </submittedName>
</protein>
<sequence>MYKQILVGFVATAVALSTSVAVAGTSDRGNDKTAKKSVAKTTTYNIDTDKSVLTWNGKKVTGEHTGPVKAEKGYLTLSGNQLKGGVVSIDLRTITSTDLKDNKEYHDKLINHLKSDDFFSVEKHPVATFKITKVKPLNGSVSDVTGDLTIKGITNPVTFPVTVAVSGNTLNATGKATINRAKFDIRYGSKSFFDNLGDKVIYDDFTVDLNIVATADNTSSAVKTK</sequence>
<dbReference type="InterPro" id="IPR036761">
    <property type="entry name" value="TTHA0802/YceI-like_sf"/>
</dbReference>
<dbReference type="InterPro" id="IPR007372">
    <property type="entry name" value="Lipid/polyisoprenoid-bd_YceI"/>
</dbReference>
<dbReference type="Gene3D" id="2.40.128.110">
    <property type="entry name" value="Lipid/polyisoprenoid-binding, YceI-like"/>
    <property type="match status" value="1"/>
</dbReference>